<comment type="similarity">
    <text evidence="2">Belongs to the drug/metabolite transporter (DMT) superfamily. 10 TMS drug/metabolite exporter (DME) (TC 2.A.7.3) family.</text>
</comment>
<feature type="transmembrane region" description="Helical" evidence="6">
    <location>
        <begin position="181"/>
        <end position="201"/>
    </location>
</feature>
<comment type="caution">
    <text evidence="8">The sequence shown here is derived from an EMBL/GenBank/DDBJ whole genome shotgun (WGS) entry which is preliminary data.</text>
</comment>
<dbReference type="InterPro" id="IPR037185">
    <property type="entry name" value="EmrE-like"/>
</dbReference>
<gene>
    <name evidence="8" type="ORF">AYJ54_08310</name>
</gene>
<feature type="transmembrane region" description="Helical" evidence="6">
    <location>
        <begin position="207"/>
        <end position="226"/>
    </location>
</feature>
<dbReference type="Gene3D" id="1.10.3730.20">
    <property type="match status" value="1"/>
</dbReference>
<feature type="transmembrane region" description="Helical" evidence="6">
    <location>
        <begin position="78"/>
        <end position="94"/>
    </location>
</feature>
<feature type="transmembrane region" description="Helical" evidence="6">
    <location>
        <begin position="125"/>
        <end position="145"/>
    </location>
</feature>
<feature type="domain" description="EamA" evidence="7">
    <location>
        <begin position="21"/>
        <end position="141"/>
    </location>
</feature>
<organism evidence="8 9">
    <name type="scientific">Bradyrhizobium centrolobii</name>
    <dbReference type="NCBI Taxonomy" id="1505087"/>
    <lineage>
        <taxon>Bacteria</taxon>
        <taxon>Pseudomonadati</taxon>
        <taxon>Pseudomonadota</taxon>
        <taxon>Alphaproteobacteria</taxon>
        <taxon>Hyphomicrobiales</taxon>
        <taxon>Nitrobacteraceae</taxon>
        <taxon>Bradyrhizobium</taxon>
    </lineage>
</organism>
<dbReference type="RefSeq" id="WP_063699261.1">
    <property type="nucleotide sequence ID" value="NZ_LUUB01000045.1"/>
</dbReference>
<evidence type="ECO:0000256" key="6">
    <source>
        <dbReference type="SAM" id="Phobius"/>
    </source>
</evidence>
<evidence type="ECO:0000256" key="5">
    <source>
        <dbReference type="ARBA" id="ARBA00023136"/>
    </source>
</evidence>
<feature type="transmembrane region" description="Helical" evidence="6">
    <location>
        <begin position="263"/>
        <end position="280"/>
    </location>
</feature>
<evidence type="ECO:0000259" key="7">
    <source>
        <dbReference type="Pfam" id="PF00892"/>
    </source>
</evidence>
<reference evidence="8 9" key="1">
    <citation type="submission" date="2016-03" db="EMBL/GenBank/DDBJ databases">
        <title>Draft Genome Sequence of the Strain BR 10245 (Bradyrhizobium sp.) isolated from nodules of Centrolobium paraense.</title>
        <authorList>
            <person name="Simoes-Araujo J.L.Sr."/>
            <person name="Barauna A.C."/>
            <person name="Silva K."/>
            <person name="Zilli J.E."/>
        </authorList>
    </citation>
    <scope>NUCLEOTIDE SEQUENCE [LARGE SCALE GENOMIC DNA]</scope>
    <source>
        <strain evidence="8 9">BR 10245</strain>
    </source>
</reference>
<keyword evidence="5 6" id="KW-0472">Membrane</keyword>
<evidence type="ECO:0000313" key="9">
    <source>
        <dbReference type="Proteomes" id="UP000076959"/>
    </source>
</evidence>
<accession>A0A176YWT3</accession>
<keyword evidence="9" id="KW-1185">Reference proteome</keyword>
<dbReference type="InterPro" id="IPR000620">
    <property type="entry name" value="EamA_dom"/>
</dbReference>
<evidence type="ECO:0000256" key="3">
    <source>
        <dbReference type="ARBA" id="ARBA00022692"/>
    </source>
</evidence>
<evidence type="ECO:0000256" key="1">
    <source>
        <dbReference type="ARBA" id="ARBA00004141"/>
    </source>
</evidence>
<evidence type="ECO:0000256" key="2">
    <source>
        <dbReference type="ARBA" id="ARBA00009853"/>
    </source>
</evidence>
<dbReference type="GO" id="GO:0016020">
    <property type="term" value="C:membrane"/>
    <property type="evidence" value="ECO:0007669"/>
    <property type="project" value="UniProtKB-SubCell"/>
</dbReference>
<keyword evidence="4 6" id="KW-1133">Transmembrane helix</keyword>
<dbReference type="Proteomes" id="UP000076959">
    <property type="component" value="Unassembled WGS sequence"/>
</dbReference>
<dbReference type="EMBL" id="LUUB01000045">
    <property type="protein sequence ID" value="OAF11837.1"/>
    <property type="molecule type" value="Genomic_DNA"/>
</dbReference>
<name>A0A176YWT3_9BRAD</name>
<protein>
    <submittedName>
        <fullName evidence="8">Multidrug DMT transporter permease</fullName>
    </submittedName>
</protein>
<keyword evidence="3 6" id="KW-0812">Transmembrane</keyword>
<feature type="transmembrane region" description="Helical" evidence="6">
    <location>
        <begin position="37"/>
        <end position="57"/>
    </location>
</feature>
<dbReference type="SUPFAM" id="SSF103481">
    <property type="entry name" value="Multidrug resistance efflux transporter EmrE"/>
    <property type="match status" value="2"/>
</dbReference>
<dbReference type="PANTHER" id="PTHR22911:SF6">
    <property type="entry name" value="SOLUTE CARRIER FAMILY 35 MEMBER G1"/>
    <property type="match status" value="1"/>
</dbReference>
<evidence type="ECO:0000256" key="4">
    <source>
        <dbReference type="ARBA" id="ARBA00022989"/>
    </source>
</evidence>
<sequence>MNTTPSKTMAALWMAGWLSLMLVMAVAGRETTRELNVFQIMEVRSLLGFVLLSPIIYHAGGFKVLRTKRLPQHIGRNLVHYVAQLGWFFALTLIPIGQVVAIEFTMPIWTAILAASFLSERMTPWKSAAIVLGLIGVVVIVRPATGEINQGQLIALGAAMGFGISMALVKSLTRTESALSILFWMLVVQSVAGFVPTLFVWSWPSAYVWAWMLVIAVCGTFSHYCLASAMRYADATIVVPMDFLRVPLTATAGWLLYSERLDAWTVLGAALILFGNLLNLRPTAPIPARA</sequence>
<evidence type="ECO:0000313" key="8">
    <source>
        <dbReference type="EMBL" id="OAF11837.1"/>
    </source>
</evidence>
<dbReference type="PANTHER" id="PTHR22911">
    <property type="entry name" value="ACYL-MALONYL CONDENSING ENZYME-RELATED"/>
    <property type="match status" value="1"/>
</dbReference>
<feature type="transmembrane region" description="Helical" evidence="6">
    <location>
        <begin position="238"/>
        <end position="257"/>
    </location>
</feature>
<feature type="domain" description="EamA" evidence="7">
    <location>
        <begin position="151"/>
        <end position="279"/>
    </location>
</feature>
<feature type="transmembrane region" description="Helical" evidence="6">
    <location>
        <begin position="151"/>
        <end position="169"/>
    </location>
</feature>
<dbReference type="Pfam" id="PF00892">
    <property type="entry name" value="EamA"/>
    <property type="match status" value="2"/>
</dbReference>
<dbReference type="AlphaFoldDB" id="A0A176YWT3"/>
<proteinExistence type="inferred from homology"/>
<dbReference type="OrthoDB" id="9810329at2"/>
<comment type="subcellular location">
    <subcellularLocation>
        <location evidence="1">Membrane</location>
        <topology evidence="1">Multi-pass membrane protein</topology>
    </subcellularLocation>
</comment>
<dbReference type="STRING" id="1505087.AYJ54_08310"/>